<proteinExistence type="predicted"/>
<dbReference type="Proteomes" id="UP000663829">
    <property type="component" value="Unassembled WGS sequence"/>
</dbReference>
<dbReference type="Proteomes" id="UP000681722">
    <property type="component" value="Unassembled WGS sequence"/>
</dbReference>
<dbReference type="AlphaFoldDB" id="A0A814IAB4"/>
<dbReference type="EMBL" id="CAJNOQ010003606">
    <property type="protein sequence ID" value="CAF1020846.1"/>
    <property type="molecule type" value="Genomic_DNA"/>
</dbReference>
<sequence length="234" mass="26308">MRTSRNPVIAIRPTKTSLARQSITRGSIVPTQPLGRRSLSQVSNTYSEGNVNNDVQYGSNVKINTINIPLKGQQHQRPKVGDGVMKNAVFKRRSVKKLATILSGSSLDNSTKEGETLKQVIVSSLTETVKKLEIAVDDQENKPLEQQEKKLSLYPSLTGARRLHIPAAPTYPRTTLLPPKMVHILPVVRKELEIVTIEPSFARDNDFDIDELDEDEYRVNGEIYVMNYVRDIMN</sequence>
<name>A0A814IAB4_9BILA</name>
<protein>
    <submittedName>
        <fullName evidence="1">Uncharacterized protein</fullName>
    </submittedName>
</protein>
<keyword evidence="3" id="KW-1185">Reference proteome</keyword>
<gene>
    <name evidence="1" type="ORF">GPM918_LOCUS14770</name>
    <name evidence="2" type="ORF">SRO942_LOCUS14770</name>
</gene>
<evidence type="ECO:0000313" key="2">
    <source>
        <dbReference type="EMBL" id="CAF3792248.1"/>
    </source>
</evidence>
<evidence type="ECO:0000313" key="3">
    <source>
        <dbReference type="Proteomes" id="UP000663829"/>
    </source>
</evidence>
<comment type="caution">
    <text evidence="1">The sequence shown here is derived from an EMBL/GenBank/DDBJ whole genome shotgun (WGS) entry which is preliminary data.</text>
</comment>
<organism evidence="1 3">
    <name type="scientific">Didymodactylos carnosus</name>
    <dbReference type="NCBI Taxonomy" id="1234261"/>
    <lineage>
        <taxon>Eukaryota</taxon>
        <taxon>Metazoa</taxon>
        <taxon>Spiralia</taxon>
        <taxon>Gnathifera</taxon>
        <taxon>Rotifera</taxon>
        <taxon>Eurotatoria</taxon>
        <taxon>Bdelloidea</taxon>
        <taxon>Philodinida</taxon>
        <taxon>Philodinidae</taxon>
        <taxon>Didymodactylos</taxon>
    </lineage>
</organism>
<feature type="non-terminal residue" evidence="1">
    <location>
        <position position="234"/>
    </location>
</feature>
<accession>A0A814IAB4</accession>
<dbReference type="EMBL" id="CAJOBC010003606">
    <property type="protein sequence ID" value="CAF3792248.1"/>
    <property type="molecule type" value="Genomic_DNA"/>
</dbReference>
<evidence type="ECO:0000313" key="1">
    <source>
        <dbReference type="EMBL" id="CAF1020846.1"/>
    </source>
</evidence>
<reference evidence="1" key="1">
    <citation type="submission" date="2021-02" db="EMBL/GenBank/DDBJ databases">
        <authorList>
            <person name="Nowell W R."/>
        </authorList>
    </citation>
    <scope>NUCLEOTIDE SEQUENCE</scope>
</reference>